<dbReference type="SUPFAM" id="SSF53383">
    <property type="entry name" value="PLP-dependent transferases"/>
    <property type="match status" value="1"/>
</dbReference>
<dbReference type="InterPro" id="IPR015421">
    <property type="entry name" value="PyrdxlP-dep_Trfase_major"/>
</dbReference>
<evidence type="ECO:0000256" key="5">
    <source>
        <dbReference type="ARBA" id="ARBA00023239"/>
    </source>
</evidence>
<dbReference type="Pfam" id="PF00155">
    <property type="entry name" value="Aminotran_1_2"/>
    <property type="match status" value="1"/>
</dbReference>
<dbReference type="InterPro" id="IPR051798">
    <property type="entry name" value="Class-II_PLP-Dep_Aminotrans"/>
</dbReference>
<name>A0A1H8YJR4_9PSEU</name>
<gene>
    <name evidence="8" type="ORF">SAMN04489732_12059</name>
</gene>
<dbReference type="CDD" id="cd00609">
    <property type="entry name" value="AAT_like"/>
    <property type="match status" value="1"/>
</dbReference>
<evidence type="ECO:0000256" key="6">
    <source>
        <dbReference type="ARBA" id="ARBA00037974"/>
    </source>
</evidence>
<protein>
    <recommendedName>
        <fullName evidence="2">cysteine-S-conjugate beta-lyase</fullName>
        <ecNumber evidence="2">4.4.1.13</ecNumber>
    </recommendedName>
</protein>
<comment type="similarity">
    <text evidence="6">Belongs to the class-II pyridoxal-phosphate-dependent aminotransferase family. MalY/PatB cystathionine beta-lyase subfamily.</text>
</comment>
<evidence type="ECO:0000313" key="8">
    <source>
        <dbReference type="EMBL" id="SEP52396.1"/>
    </source>
</evidence>
<dbReference type="STRING" id="394193.SAMN04489732_12059"/>
<evidence type="ECO:0000313" key="9">
    <source>
        <dbReference type="Proteomes" id="UP000198582"/>
    </source>
</evidence>
<sequence>MKDVPAPFPAPNSVKTHLNAKENPVASLDAQDDARLAAELDRLDPAVLRSGPGKKWRDDNGSVLPAWIADMDFPIAPAIRRRLSAIAGGGALGYPRSADLRELRERFALRMAERYDWKPPVGEVVQFTGVTQGVHAALYFATEPGDPVAMHTPAFGPFRQGLAGLGRPLVPIPMIDTRTGWAFDADRFAHDVAATGCRVLLLVNPHNPTGRMFTREELRALAEVADRHDLLVIADEVHADLAFPPDEHIPFASLDPEVEARTITITSAAKAFNLAGTRCAVGHVGCARLRRRLAGLPAEVLGEPSTFGVHASIAAWTEADGWLTSVLGYLAANRRLVAETLREELPEITMHRPEATYLAWLDCRALGWGSDPARRFRSHCDVRLSSGTGFDPGGEGFVRLNFATSRPILQEILRRMVRGARAES</sequence>
<evidence type="ECO:0000256" key="3">
    <source>
        <dbReference type="ARBA" id="ARBA00022898"/>
    </source>
</evidence>
<dbReference type="EC" id="4.4.1.13" evidence="2"/>
<dbReference type="GO" id="GO:0030170">
    <property type="term" value="F:pyridoxal phosphate binding"/>
    <property type="evidence" value="ECO:0007669"/>
    <property type="project" value="InterPro"/>
</dbReference>
<dbReference type="AlphaFoldDB" id="A0A1H8YJR4"/>
<keyword evidence="5 8" id="KW-0456">Lyase</keyword>
<evidence type="ECO:0000256" key="4">
    <source>
        <dbReference type="ARBA" id="ARBA00023194"/>
    </source>
</evidence>
<dbReference type="EMBL" id="FOEF01000020">
    <property type="protein sequence ID" value="SEP52396.1"/>
    <property type="molecule type" value="Genomic_DNA"/>
</dbReference>
<organism evidence="8 9">
    <name type="scientific">Amycolatopsis saalfeldensis</name>
    <dbReference type="NCBI Taxonomy" id="394193"/>
    <lineage>
        <taxon>Bacteria</taxon>
        <taxon>Bacillati</taxon>
        <taxon>Actinomycetota</taxon>
        <taxon>Actinomycetes</taxon>
        <taxon>Pseudonocardiales</taxon>
        <taxon>Pseudonocardiaceae</taxon>
        <taxon>Amycolatopsis</taxon>
    </lineage>
</organism>
<keyword evidence="3" id="KW-0663">Pyridoxal phosphate</keyword>
<evidence type="ECO:0000256" key="1">
    <source>
        <dbReference type="ARBA" id="ARBA00001933"/>
    </source>
</evidence>
<dbReference type="OrthoDB" id="3224382at2"/>
<proteinExistence type="inferred from homology"/>
<feature type="domain" description="Aminotransferase class I/classII large" evidence="7">
    <location>
        <begin position="76"/>
        <end position="414"/>
    </location>
</feature>
<dbReference type="InterPro" id="IPR015422">
    <property type="entry name" value="PyrdxlP-dep_Trfase_small"/>
</dbReference>
<dbReference type="Proteomes" id="UP000198582">
    <property type="component" value="Unassembled WGS sequence"/>
</dbReference>
<dbReference type="GO" id="GO:0017000">
    <property type="term" value="P:antibiotic biosynthetic process"/>
    <property type="evidence" value="ECO:0007669"/>
    <property type="project" value="UniProtKB-KW"/>
</dbReference>
<keyword evidence="4" id="KW-0045">Antibiotic biosynthesis</keyword>
<evidence type="ECO:0000256" key="2">
    <source>
        <dbReference type="ARBA" id="ARBA00012224"/>
    </source>
</evidence>
<accession>A0A1H8YJR4</accession>
<dbReference type="Gene3D" id="3.40.640.10">
    <property type="entry name" value="Type I PLP-dependent aspartate aminotransferase-like (Major domain)"/>
    <property type="match status" value="1"/>
</dbReference>
<evidence type="ECO:0000259" key="7">
    <source>
        <dbReference type="Pfam" id="PF00155"/>
    </source>
</evidence>
<dbReference type="GO" id="GO:0047804">
    <property type="term" value="F:cysteine-S-conjugate beta-lyase activity"/>
    <property type="evidence" value="ECO:0007669"/>
    <property type="project" value="UniProtKB-EC"/>
</dbReference>
<dbReference type="Gene3D" id="3.90.1150.10">
    <property type="entry name" value="Aspartate Aminotransferase, domain 1"/>
    <property type="match status" value="1"/>
</dbReference>
<reference evidence="8 9" key="1">
    <citation type="submission" date="2016-10" db="EMBL/GenBank/DDBJ databases">
        <authorList>
            <person name="de Groot N.N."/>
        </authorList>
    </citation>
    <scope>NUCLEOTIDE SEQUENCE [LARGE SCALE GENOMIC DNA]</scope>
    <source>
        <strain evidence="8 9">DSM 44993</strain>
    </source>
</reference>
<keyword evidence="9" id="KW-1185">Reference proteome</keyword>
<dbReference type="InterPro" id="IPR015424">
    <property type="entry name" value="PyrdxlP-dep_Trfase"/>
</dbReference>
<comment type="cofactor">
    <cofactor evidence="1">
        <name>pyridoxal 5'-phosphate</name>
        <dbReference type="ChEBI" id="CHEBI:597326"/>
    </cofactor>
</comment>
<dbReference type="InterPro" id="IPR004839">
    <property type="entry name" value="Aminotransferase_I/II_large"/>
</dbReference>
<dbReference type="PANTHER" id="PTHR43525:SF2">
    <property type="entry name" value="CYSTATHIONINE BETA-LYASE-RELATED"/>
    <property type="match status" value="1"/>
</dbReference>
<dbReference type="PANTHER" id="PTHR43525">
    <property type="entry name" value="PROTEIN MALY"/>
    <property type="match status" value="1"/>
</dbReference>